<accession>A0A2N5W591</accession>
<evidence type="ECO:0008006" key="4">
    <source>
        <dbReference type="Google" id="ProtNLM"/>
    </source>
</evidence>
<proteinExistence type="predicted"/>
<evidence type="ECO:0000313" key="3">
    <source>
        <dbReference type="Proteomes" id="UP000235388"/>
    </source>
</evidence>
<name>A0A2N5W591_9BASI</name>
<dbReference type="Proteomes" id="UP000235388">
    <property type="component" value="Unassembled WGS sequence"/>
</dbReference>
<comment type="caution">
    <text evidence="2">The sequence shown here is derived from an EMBL/GenBank/DDBJ whole genome shotgun (WGS) entry which is preliminary data.</text>
</comment>
<evidence type="ECO:0000313" key="2">
    <source>
        <dbReference type="EMBL" id="PLW57383.1"/>
    </source>
</evidence>
<keyword evidence="1" id="KW-0732">Signal</keyword>
<dbReference type="AlphaFoldDB" id="A0A2N5W591"/>
<sequence>MKTRSFSPWALAILVSTAFIGHTLAGPYHSPIPGCNGDLPLHPVTTYEQDMCEGVDFVNGFHVNCRNIHRFEVVRLHCPNCRHSFSESWTKVQGCFAHNHLVSLPQRASRM</sequence>
<gene>
    <name evidence="2" type="ORF">PCANC_01778</name>
</gene>
<feature type="signal peptide" evidence="1">
    <location>
        <begin position="1"/>
        <end position="25"/>
    </location>
</feature>
<dbReference type="EMBL" id="PGCJ01000011">
    <property type="protein sequence ID" value="PLW57383.1"/>
    <property type="molecule type" value="Genomic_DNA"/>
</dbReference>
<feature type="chain" id="PRO_5014982650" description="C2H2-type domain-containing protein" evidence="1">
    <location>
        <begin position="26"/>
        <end position="111"/>
    </location>
</feature>
<reference evidence="2 3" key="1">
    <citation type="submission" date="2017-11" db="EMBL/GenBank/DDBJ databases">
        <title>De novo assembly and phasing of dikaryotic genomes from two isolates of Puccinia coronata f. sp. avenae, the causal agent of oat crown rust.</title>
        <authorList>
            <person name="Miller M.E."/>
            <person name="Zhang Y."/>
            <person name="Omidvar V."/>
            <person name="Sperschneider J."/>
            <person name="Schwessinger B."/>
            <person name="Raley C."/>
            <person name="Palmer J.M."/>
            <person name="Garnica D."/>
            <person name="Upadhyaya N."/>
            <person name="Rathjen J."/>
            <person name="Taylor J.M."/>
            <person name="Park R.F."/>
            <person name="Dodds P.N."/>
            <person name="Hirsch C.D."/>
            <person name="Kianian S.F."/>
            <person name="Figueroa M."/>
        </authorList>
    </citation>
    <scope>NUCLEOTIDE SEQUENCE [LARGE SCALE GENOMIC DNA]</scope>
    <source>
        <strain evidence="2">12NC29</strain>
    </source>
</reference>
<evidence type="ECO:0000256" key="1">
    <source>
        <dbReference type="SAM" id="SignalP"/>
    </source>
</evidence>
<keyword evidence="3" id="KW-1185">Reference proteome</keyword>
<protein>
    <recommendedName>
        <fullName evidence="4">C2H2-type domain-containing protein</fullName>
    </recommendedName>
</protein>
<organism evidence="2 3">
    <name type="scientific">Puccinia coronata f. sp. avenae</name>
    <dbReference type="NCBI Taxonomy" id="200324"/>
    <lineage>
        <taxon>Eukaryota</taxon>
        <taxon>Fungi</taxon>
        <taxon>Dikarya</taxon>
        <taxon>Basidiomycota</taxon>
        <taxon>Pucciniomycotina</taxon>
        <taxon>Pucciniomycetes</taxon>
        <taxon>Pucciniales</taxon>
        <taxon>Pucciniaceae</taxon>
        <taxon>Puccinia</taxon>
    </lineage>
</organism>